<dbReference type="GO" id="GO:0016491">
    <property type="term" value="F:oxidoreductase activity"/>
    <property type="evidence" value="ECO:0007669"/>
    <property type="project" value="UniProtKB-KW"/>
</dbReference>
<dbReference type="InterPro" id="IPR036291">
    <property type="entry name" value="NAD(P)-bd_dom_sf"/>
</dbReference>
<gene>
    <name evidence="3" type="ORF">SETIT_8G216300v2</name>
</gene>
<dbReference type="PRINTS" id="PR00081">
    <property type="entry name" value="GDHRDH"/>
</dbReference>
<reference evidence="3" key="1">
    <citation type="journal article" date="2012" name="Nat. Biotechnol.">
        <title>Reference genome sequence of the model plant Setaria.</title>
        <authorList>
            <person name="Bennetzen J.L."/>
            <person name="Schmutz J."/>
            <person name="Wang H."/>
            <person name="Percifield R."/>
            <person name="Hawkins J."/>
            <person name="Pontaroli A.C."/>
            <person name="Estep M."/>
            <person name="Feng L."/>
            <person name="Vaughn J.N."/>
            <person name="Grimwood J."/>
            <person name="Jenkins J."/>
            <person name="Barry K."/>
            <person name="Lindquist E."/>
            <person name="Hellsten U."/>
            <person name="Deshpande S."/>
            <person name="Wang X."/>
            <person name="Wu X."/>
            <person name="Mitros T."/>
            <person name="Triplett J."/>
            <person name="Yang X."/>
            <person name="Ye C.Y."/>
            <person name="Mauro-Herrera M."/>
            <person name="Wang L."/>
            <person name="Li P."/>
            <person name="Sharma M."/>
            <person name="Sharma R."/>
            <person name="Ronald P.C."/>
            <person name="Panaud O."/>
            <person name="Kellogg E.A."/>
            <person name="Brutnell T.P."/>
            <person name="Doust A.N."/>
            <person name="Tuskan G.A."/>
            <person name="Rokhsar D."/>
            <person name="Devos K.M."/>
        </authorList>
    </citation>
    <scope>NUCLEOTIDE SEQUENCE [LARGE SCALE GENOMIC DNA]</scope>
    <source>
        <strain evidence="3">Yugu1</strain>
    </source>
</reference>
<keyword evidence="2" id="KW-0560">Oxidoreductase</keyword>
<keyword evidence="1" id="KW-0521">NADP</keyword>
<evidence type="ECO:0000256" key="1">
    <source>
        <dbReference type="ARBA" id="ARBA00022857"/>
    </source>
</evidence>
<dbReference type="EMBL" id="CM003535">
    <property type="protein sequence ID" value="RCV39347.1"/>
    <property type="molecule type" value="Genomic_DNA"/>
</dbReference>
<sequence length="186" mass="19883">MAAVGKERRSLAGATALVTGGSTGIGHAIVEELAAFSARAHTCSRSAAELEECRRRWAEKGLQVTVSSCDVGVRGDREALIDRHGEGHLRRQARHPCKHRRKSTMNYTMKCVHDGCTAEFHCSYLLTDMEMTVRSRHPGASIVANPIGRSADAAEVASVVSFLCMPGASYVTGQVISVDGGRTISA</sequence>
<dbReference type="Pfam" id="PF00106">
    <property type="entry name" value="adh_short"/>
    <property type="match status" value="1"/>
</dbReference>
<evidence type="ECO:0008006" key="4">
    <source>
        <dbReference type="Google" id="ProtNLM"/>
    </source>
</evidence>
<dbReference type="InterPro" id="IPR045000">
    <property type="entry name" value="TR"/>
</dbReference>
<dbReference type="AlphaFoldDB" id="A0A368SA88"/>
<dbReference type="Gene3D" id="3.40.50.720">
    <property type="entry name" value="NAD(P)-binding Rossmann-like Domain"/>
    <property type="match status" value="2"/>
</dbReference>
<dbReference type="PANTHER" id="PTHR42898:SF39">
    <property type="entry name" value="OS11G0438700 PROTEIN"/>
    <property type="match status" value="1"/>
</dbReference>
<dbReference type="Pfam" id="PF13561">
    <property type="entry name" value="adh_short_C2"/>
    <property type="match status" value="1"/>
</dbReference>
<name>A0A368SA88_SETIT</name>
<dbReference type="STRING" id="4555.A0A368SA88"/>
<reference evidence="3" key="2">
    <citation type="submission" date="2015-07" db="EMBL/GenBank/DDBJ databases">
        <authorList>
            <person name="Noorani M."/>
        </authorList>
    </citation>
    <scope>NUCLEOTIDE SEQUENCE</scope>
    <source>
        <strain evidence="3">Yugu1</strain>
    </source>
</reference>
<proteinExistence type="predicted"/>
<protein>
    <recommendedName>
        <fullName evidence="4">Tropinone reductase-like protein</fullName>
    </recommendedName>
</protein>
<dbReference type="SUPFAM" id="SSF51735">
    <property type="entry name" value="NAD(P)-binding Rossmann-fold domains"/>
    <property type="match status" value="1"/>
</dbReference>
<accession>A0A368SA88</accession>
<evidence type="ECO:0000313" key="3">
    <source>
        <dbReference type="EMBL" id="RCV39347.1"/>
    </source>
</evidence>
<dbReference type="PANTHER" id="PTHR42898">
    <property type="entry name" value="TROPINONE REDUCTASE"/>
    <property type="match status" value="1"/>
</dbReference>
<dbReference type="OrthoDB" id="417891at2759"/>
<dbReference type="InterPro" id="IPR002347">
    <property type="entry name" value="SDR_fam"/>
</dbReference>
<organism evidence="3">
    <name type="scientific">Setaria italica</name>
    <name type="common">Foxtail millet</name>
    <name type="synonym">Panicum italicum</name>
    <dbReference type="NCBI Taxonomy" id="4555"/>
    <lineage>
        <taxon>Eukaryota</taxon>
        <taxon>Viridiplantae</taxon>
        <taxon>Streptophyta</taxon>
        <taxon>Embryophyta</taxon>
        <taxon>Tracheophyta</taxon>
        <taxon>Spermatophyta</taxon>
        <taxon>Magnoliopsida</taxon>
        <taxon>Liliopsida</taxon>
        <taxon>Poales</taxon>
        <taxon>Poaceae</taxon>
        <taxon>PACMAD clade</taxon>
        <taxon>Panicoideae</taxon>
        <taxon>Panicodae</taxon>
        <taxon>Paniceae</taxon>
        <taxon>Cenchrinae</taxon>
        <taxon>Setaria</taxon>
    </lineage>
</organism>
<evidence type="ECO:0000256" key="2">
    <source>
        <dbReference type="ARBA" id="ARBA00023002"/>
    </source>
</evidence>